<dbReference type="OMA" id="INITYHI"/>
<proteinExistence type="inferred from homology"/>
<sequence>MSKKRYQQNMITEIYTSSSSASRRYIEKVTNNVKMSENTLPKLSDDLSKGAQNIDIESQKKPIHKRKPLTKKQREQLEEKRASSIDKILKKSIAPLSVIFYFFFWQFVKPGLERIIPDKHPFLYNYWEKNEKIVFRLYISTSKSVHPWNANLSTLVAERKDFNYFVKWFRTPVLSKNYTFKITNEMLRNLTKYYWVFQASSNKCNFDEYENRNGQTCVISSWAAPIIRWEKNKIDITRNLAFDKRIDTVVDLNPHPYTYENATFDIVYHPDPLKETILEYQNYKYINLNNDERRFTNPVSECRYMHVRKHRTWLDESQEINITYHINVQLKRFYLWDYQLSMDVQPNDNMQKIVDDIKIASVDNPPWLFWGYVVLAFTRTIMKVIAFKEEIEWWSSLDNLKGVSAQAIIFELFSEFVIILYLHDENASFLDIVFKLLTLIMTCYKFFKLFTPIMDWPYFRWNGGDDTETRQFDAEAGKYLYRGLIPLLAGYTIYSLFTMKFKSWYSFLIKNCVNFVFSFGFLKMFPQVWVNYRLKSVAGISTRVLMYKLVTTFIDDIYAIVMNMPFLYRIACFRDDIVFFIWVYQCFIYKVDYNRVNEYGEILEIPEEEEEIVEKPAQKPSKFRLMLSKLWLKIRWSFGNKARTE</sequence>
<dbReference type="GO" id="GO:0012505">
    <property type="term" value="C:endomembrane system"/>
    <property type="evidence" value="ECO:0000318"/>
    <property type="project" value="GO_Central"/>
</dbReference>
<name>A2E7A8_TRIV3</name>
<evidence type="ECO:0000256" key="5">
    <source>
        <dbReference type="ARBA" id="ARBA00023136"/>
    </source>
</evidence>
<dbReference type="Pfam" id="PF04193">
    <property type="entry name" value="PQ-loop"/>
    <property type="match status" value="1"/>
</dbReference>
<evidence type="ECO:0000256" key="4">
    <source>
        <dbReference type="ARBA" id="ARBA00022989"/>
    </source>
</evidence>
<organism evidence="7 8">
    <name type="scientific">Trichomonas vaginalis (strain ATCC PRA-98 / G3)</name>
    <dbReference type="NCBI Taxonomy" id="412133"/>
    <lineage>
        <taxon>Eukaryota</taxon>
        <taxon>Metamonada</taxon>
        <taxon>Parabasalia</taxon>
        <taxon>Trichomonadida</taxon>
        <taxon>Trichomonadidae</taxon>
        <taxon>Trichomonas</taxon>
    </lineage>
</organism>
<dbReference type="InParanoid" id="A2E7A8"/>
<keyword evidence="4" id="KW-1133">Transmembrane helix</keyword>
<evidence type="ECO:0000313" key="8">
    <source>
        <dbReference type="Proteomes" id="UP000001542"/>
    </source>
</evidence>
<evidence type="ECO:0000256" key="2">
    <source>
        <dbReference type="ARBA" id="ARBA00009310"/>
    </source>
</evidence>
<accession>A2E7A8</accession>
<dbReference type="Pfam" id="PF05602">
    <property type="entry name" value="CLPTM1"/>
    <property type="match status" value="1"/>
</dbReference>
<dbReference type="STRING" id="5722.A2E7A8"/>
<protein>
    <submittedName>
        <fullName evidence="7">Uncharacterized protein</fullName>
    </submittedName>
</protein>
<dbReference type="InterPro" id="IPR008429">
    <property type="entry name" value="CLPTM1"/>
</dbReference>
<gene>
    <name evidence="7" type="ORF">TVAG_248720</name>
</gene>
<reference evidence="7" key="1">
    <citation type="submission" date="2006-10" db="EMBL/GenBank/DDBJ databases">
        <authorList>
            <person name="Amadeo P."/>
            <person name="Zhao Q."/>
            <person name="Wortman J."/>
            <person name="Fraser-Liggett C."/>
            <person name="Carlton J."/>
        </authorList>
    </citation>
    <scope>NUCLEOTIDE SEQUENCE</scope>
    <source>
        <strain evidence="7">G3</strain>
    </source>
</reference>
<evidence type="ECO:0000256" key="3">
    <source>
        <dbReference type="ARBA" id="ARBA00022692"/>
    </source>
</evidence>
<reference evidence="7" key="2">
    <citation type="journal article" date="2007" name="Science">
        <title>Draft genome sequence of the sexually transmitted pathogen Trichomonas vaginalis.</title>
        <authorList>
            <person name="Carlton J.M."/>
            <person name="Hirt R.P."/>
            <person name="Silva J.C."/>
            <person name="Delcher A.L."/>
            <person name="Schatz M."/>
            <person name="Zhao Q."/>
            <person name="Wortman J.R."/>
            <person name="Bidwell S.L."/>
            <person name="Alsmark U.C.M."/>
            <person name="Besteiro S."/>
            <person name="Sicheritz-Ponten T."/>
            <person name="Noel C.J."/>
            <person name="Dacks J.B."/>
            <person name="Foster P.G."/>
            <person name="Simillion C."/>
            <person name="Van de Peer Y."/>
            <person name="Miranda-Saavedra D."/>
            <person name="Barton G.J."/>
            <person name="Westrop G.D."/>
            <person name="Mueller S."/>
            <person name="Dessi D."/>
            <person name="Fiori P.L."/>
            <person name="Ren Q."/>
            <person name="Paulsen I."/>
            <person name="Zhang H."/>
            <person name="Bastida-Corcuera F.D."/>
            <person name="Simoes-Barbosa A."/>
            <person name="Brown M.T."/>
            <person name="Hayes R.D."/>
            <person name="Mukherjee M."/>
            <person name="Okumura C.Y."/>
            <person name="Schneider R."/>
            <person name="Smith A.J."/>
            <person name="Vanacova S."/>
            <person name="Villalvazo M."/>
            <person name="Haas B.J."/>
            <person name="Pertea M."/>
            <person name="Feldblyum T.V."/>
            <person name="Utterback T.R."/>
            <person name="Shu C.L."/>
            <person name="Osoegawa K."/>
            <person name="de Jong P.J."/>
            <person name="Hrdy I."/>
            <person name="Horvathova L."/>
            <person name="Zubacova Z."/>
            <person name="Dolezal P."/>
            <person name="Malik S.B."/>
            <person name="Logsdon J.M. Jr."/>
            <person name="Henze K."/>
            <person name="Gupta A."/>
            <person name="Wang C.C."/>
            <person name="Dunne R.L."/>
            <person name="Upcroft J.A."/>
            <person name="Upcroft P."/>
            <person name="White O."/>
            <person name="Salzberg S.L."/>
            <person name="Tang P."/>
            <person name="Chiu C.-H."/>
            <person name="Lee Y.-S."/>
            <person name="Embley T.M."/>
            <person name="Coombs G.H."/>
            <person name="Mottram J.C."/>
            <person name="Tachezy J."/>
            <person name="Fraser-Liggett C.M."/>
            <person name="Johnson P.J."/>
        </authorList>
    </citation>
    <scope>NUCLEOTIDE SEQUENCE [LARGE SCALE GENOMIC DNA]</scope>
    <source>
        <strain evidence="7">G3</strain>
    </source>
</reference>
<dbReference type="PANTHER" id="PTHR21347:SF0">
    <property type="entry name" value="LIPID SCRAMBLASE CLPTM1L"/>
    <property type="match status" value="1"/>
</dbReference>
<evidence type="ECO:0000313" key="7">
    <source>
        <dbReference type="EMBL" id="EAY11505.1"/>
    </source>
</evidence>
<dbReference type="GO" id="GO:0016020">
    <property type="term" value="C:membrane"/>
    <property type="evidence" value="ECO:0000318"/>
    <property type="project" value="GO_Central"/>
</dbReference>
<dbReference type="AlphaFoldDB" id="A2E7A8"/>
<comment type="similarity">
    <text evidence="2">Belongs to the CLPTM1 family.</text>
</comment>
<evidence type="ECO:0000256" key="1">
    <source>
        <dbReference type="ARBA" id="ARBA00004141"/>
    </source>
</evidence>
<dbReference type="RefSeq" id="XP_001323728.1">
    <property type="nucleotide sequence ID" value="XM_001323693.1"/>
</dbReference>
<feature type="region of interest" description="Disordered" evidence="6">
    <location>
        <begin position="54"/>
        <end position="76"/>
    </location>
</feature>
<keyword evidence="3" id="KW-0812">Transmembrane</keyword>
<feature type="compositionally biased region" description="Basic residues" evidence="6">
    <location>
        <begin position="61"/>
        <end position="71"/>
    </location>
</feature>
<dbReference type="InterPro" id="IPR006603">
    <property type="entry name" value="PQ-loop_rpt"/>
</dbReference>
<keyword evidence="5" id="KW-0472">Membrane</keyword>
<dbReference type="VEuPathDB" id="TrichDB:TVAGG3_0283530"/>
<comment type="subcellular location">
    <subcellularLocation>
        <location evidence="1">Membrane</location>
        <topology evidence="1">Multi-pass membrane protein</topology>
    </subcellularLocation>
</comment>
<dbReference type="KEGG" id="tva:4769459"/>
<keyword evidence="8" id="KW-1185">Reference proteome</keyword>
<dbReference type="EMBL" id="DS113318">
    <property type="protein sequence ID" value="EAY11505.1"/>
    <property type="molecule type" value="Genomic_DNA"/>
</dbReference>
<dbReference type="PANTHER" id="PTHR21347">
    <property type="entry name" value="CLEFT LIP AND PALATE ASSOCIATED TRANSMEMBRANE PROTEIN-RELATED"/>
    <property type="match status" value="1"/>
</dbReference>
<evidence type="ECO:0000256" key="6">
    <source>
        <dbReference type="SAM" id="MobiDB-lite"/>
    </source>
</evidence>
<dbReference type="VEuPathDB" id="TrichDB:TVAG_248720"/>
<dbReference type="eggNOG" id="KOG2489">
    <property type="taxonomic scope" value="Eukaryota"/>
</dbReference>
<dbReference type="OrthoDB" id="378564at2759"/>
<dbReference type="Proteomes" id="UP000001542">
    <property type="component" value="Unassembled WGS sequence"/>
</dbReference>